<evidence type="ECO:0000256" key="2">
    <source>
        <dbReference type="ARBA" id="ARBA00023012"/>
    </source>
</evidence>
<dbReference type="Gene3D" id="1.10.10.10">
    <property type="entry name" value="Winged helix-like DNA-binding domain superfamily/Winged helix DNA-binding domain"/>
    <property type="match status" value="1"/>
</dbReference>
<dbReference type="InterPro" id="IPR036388">
    <property type="entry name" value="WH-like_DNA-bd_sf"/>
</dbReference>
<dbReference type="PROSITE" id="PS51755">
    <property type="entry name" value="OMPR_PHOB"/>
    <property type="match status" value="1"/>
</dbReference>
<dbReference type="PATRIC" id="fig|1489064.4.peg.197"/>
<evidence type="ECO:0000256" key="5">
    <source>
        <dbReference type="ARBA" id="ARBA00023163"/>
    </source>
</evidence>
<evidence type="ECO:0000259" key="9">
    <source>
        <dbReference type="PROSITE" id="PS51755"/>
    </source>
</evidence>
<dbReference type="AlphaFoldDB" id="A0A0H2MFY4"/>
<feature type="domain" description="OmpR/PhoB-type" evidence="9">
    <location>
        <begin position="124"/>
        <end position="220"/>
    </location>
</feature>
<dbReference type="CDD" id="cd00383">
    <property type="entry name" value="trans_reg_C"/>
    <property type="match status" value="1"/>
</dbReference>
<evidence type="ECO:0000256" key="6">
    <source>
        <dbReference type="PROSITE-ProRule" id="PRU00169"/>
    </source>
</evidence>
<dbReference type="InterPro" id="IPR001789">
    <property type="entry name" value="Sig_transdc_resp-reg_receiver"/>
</dbReference>
<dbReference type="OrthoDB" id="9802426at2"/>
<keyword evidence="4 7" id="KW-0238">DNA-binding</keyword>
<evidence type="ECO:0000256" key="7">
    <source>
        <dbReference type="PROSITE-ProRule" id="PRU01091"/>
    </source>
</evidence>
<dbReference type="RefSeq" id="WP_047765254.1">
    <property type="nucleotide sequence ID" value="NZ_LAQL01000011.1"/>
</dbReference>
<keyword evidence="11" id="KW-1185">Reference proteome</keyword>
<dbReference type="PANTHER" id="PTHR48111">
    <property type="entry name" value="REGULATOR OF RPOS"/>
    <property type="match status" value="1"/>
</dbReference>
<dbReference type="Pfam" id="PF00072">
    <property type="entry name" value="Response_reg"/>
    <property type="match status" value="1"/>
</dbReference>
<dbReference type="Pfam" id="PF00486">
    <property type="entry name" value="Trans_reg_C"/>
    <property type="match status" value="1"/>
</dbReference>
<name>A0A0H2MFY4_9PROT</name>
<dbReference type="Proteomes" id="UP000035444">
    <property type="component" value="Unassembled WGS sequence"/>
</dbReference>
<organism evidence="10 11">
    <name type="scientific">Kiloniella spongiae</name>
    <dbReference type="NCBI Taxonomy" id="1489064"/>
    <lineage>
        <taxon>Bacteria</taxon>
        <taxon>Pseudomonadati</taxon>
        <taxon>Pseudomonadota</taxon>
        <taxon>Alphaproteobacteria</taxon>
        <taxon>Rhodospirillales</taxon>
        <taxon>Kiloniellaceae</taxon>
        <taxon>Kiloniella</taxon>
    </lineage>
</organism>
<dbReference type="SUPFAM" id="SSF52172">
    <property type="entry name" value="CheY-like"/>
    <property type="match status" value="1"/>
</dbReference>
<protein>
    <submittedName>
        <fullName evidence="10">Transcriptional regulator</fullName>
    </submittedName>
</protein>
<dbReference type="GO" id="GO:0032993">
    <property type="term" value="C:protein-DNA complex"/>
    <property type="evidence" value="ECO:0007669"/>
    <property type="project" value="TreeGrafter"/>
</dbReference>
<keyword evidence="3" id="KW-0805">Transcription regulation</keyword>
<dbReference type="InterPro" id="IPR011006">
    <property type="entry name" value="CheY-like_superfamily"/>
</dbReference>
<keyword evidence="2" id="KW-0902">Two-component regulatory system</keyword>
<dbReference type="Gene3D" id="3.40.50.2300">
    <property type="match status" value="1"/>
</dbReference>
<evidence type="ECO:0000313" key="11">
    <source>
        <dbReference type="Proteomes" id="UP000035444"/>
    </source>
</evidence>
<dbReference type="GO" id="GO:0000156">
    <property type="term" value="F:phosphorelay response regulator activity"/>
    <property type="evidence" value="ECO:0007669"/>
    <property type="project" value="TreeGrafter"/>
</dbReference>
<dbReference type="SMART" id="SM00862">
    <property type="entry name" value="Trans_reg_C"/>
    <property type="match status" value="1"/>
</dbReference>
<dbReference type="SUPFAM" id="SSF46894">
    <property type="entry name" value="C-terminal effector domain of the bipartite response regulators"/>
    <property type="match status" value="1"/>
</dbReference>
<comment type="caution">
    <text evidence="10">The sequence shown here is derived from an EMBL/GenBank/DDBJ whole genome shotgun (WGS) entry which is preliminary data.</text>
</comment>
<evidence type="ECO:0000256" key="4">
    <source>
        <dbReference type="ARBA" id="ARBA00023125"/>
    </source>
</evidence>
<evidence type="ECO:0000259" key="8">
    <source>
        <dbReference type="PROSITE" id="PS50110"/>
    </source>
</evidence>
<sequence>MRILVVEDNAALADGISSALTRMEMAVDVVGDGTEADNILRTQEFNLVVMDLNLPGYDGLEILKRYRQNGGKAQVLILTARDTLNDRVKGLDLGADDYLTKPFDLVELEARVRALLRRQSGLKSPEIVIGELIFDSVARRVSMMGEPLDLPRREFCLLELLISRAGQVVSKEQIADSLANFDQDMSPNAVELYISRLRKRLAAADINIKTVRGLGYLLEK</sequence>
<feature type="domain" description="Response regulatory" evidence="8">
    <location>
        <begin position="2"/>
        <end position="116"/>
    </location>
</feature>
<dbReference type="PANTHER" id="PTHR48111:SF67">
    <property type="entry name" value="TRANSCRIPTIONAL REGULATORY PROTEIN TCTD"/>
    <property type="match status" value="1"/>
</dbReference>
<dbReference type="EMBL" id="LAQL01000011">
    <property type="protein sequence ID" value="KLN59697.1"/>
    <property type="molecule type" value="Genomic_DNA"/>
</dbReference>
<accession>A0A0H2MFY4</accession>
<dbReference type="Gene3D" id="6.10.250.690">
    <property type="match status" value="1"/>
</dbReference>
<dbReference type="GO" id="GO:0006355">
    <property type="term" value="P:regulation of DNA-templated transcription"/>
    <property type="evidence" value="ECO:0007669"/>
    <property type="project" value="InterPro"/>
</dbReference>
<dbReference type="SMART" id="SM00448">
    <property type="entry name" value="REC"/>
    <property type="match status" value="1"/>
</dbReference>
<proteinExistence type="predicted"/>
<evidence type="ECO:0000256" key="1">
    <source>
        <dbReference type="ARBA" id="ARBA00022553"/>
    </source>
</evidence>
<reference evidence="10 11" key="1">
    <citation type="submission" date="2015-03" db="EMBL/GenBank/DDBJ databases">
        <title>Genome Sequence of Kiloniella spongiae MEBiC09566, isolated from a marine sponge.</title>
        <authorList>
            <person name="Shao Z."/>
            <person name="Wang L."/>
            <person name="Li X."/>
        </authorList>
    </citation>
    <scope>NUCLEOTIDE SEQUENCE [LARGE SCALE GENOMIC DNA]</scope>
    <source>
        <strain evidence="10 11">MEBiC09566</strain>
    </source>
</reference>
<feature type="modified residue" description="4-aspartylphosphate" evidence="6">
    <location>
        <position position="51"/>
    </location>
</feature>
<gene>
    <name evidence="10" type="ORF">WH96_16120</name>
</gene>
<dbReference type="FunFam" id="3.40.50.2300:FF:000002">
    <property type="entry name" value="DNA-binding response regulator PhoP"/>
    <property type="match status" value="1"/>
</dbReference>
<dbReference type="PROSITE" id="PS50110">
    <property type="entry name" value="RESPONSE_REGULATORY"/>
    <property type="match status" value="1"/>
</dbReference>
<keyword evidence="5" id="KW-0804">Transcription</keyword>
<dbReference type="GO" id="GO:0000976">
    <property type="term" value="F:transcription cis-regulatory region binding"/>
    <property type="evidence" value="ECO:0007669"/>
    <property type="project" value="TreeGrafter"/>
</dbReference>
<keyword evidence="1 6" id="KW-0597">Phosphoprotein</keyword>
<feature type="DNA-binding region" description="OmpR/PhoB-type" evidence="7">
    <location>
        <begin position="124"/>
        <end position="220"/>
    </location>
</feature>
<dbReference type="GO" id="GO:0005829">
    <property type="term" value="C:cytosol"/>
    <property type="evidence" value="ECO:0007669"/>
    <property type="project" value="TreeGrafter"/>
</dbReference>
<evidence type="ECO:0000313" key="10">
    <source>
        <dbReference type="EMBL" id="KLN59697.1"/>
    </source>
</evidence>
<dbReference type="InterPro" id="IPR016032">
    <property type="entry name" value="Sig_transdc_resp-reg_C-effctor"/>
</dbReference>
<evidence type="ECO:0000256" key="3">
    <source>
        <dbReference type="ARBA" id="ARBA00023015"/>
    </source>
</evidence>
<dbReference type="InterPro" id="IPR001867">
    <property type="entry name" value="OmpR/PhoB-type_DNA-bd"/>
</dbReference>
<dbReference type="CDD" id="cd17624">
    <property type="entry name" value="REC_OmpR_PmrA-like"/>
    <property type="match status" value="1"/>
</dbReference>
<dbReference type="InterPro" id="IPR039420">
    <property type="entry name" value="WalR-like"/>
</dbReference>
<dbReference type="STRING" id="1489064.WH96_16120"/>